<dbReference type="EMBL" id="BPQO01000023">
    <property type="protein sequence ID" value="GJD91059.1"/>
    <property type="molecule type" value="Genomic_DNA"/>
</dbReference>
<dbReference type="InterPro" id="IPR001647">
    <property type="entry name" value="HTH_TetR"/>
</dbReference>
<keyword evidence="2 4" id="KW-0238">DNA-binding</keyword>
<dbReference type="AlphaFoldDB" id="A0AAV4ZSB9"/>
<feature type="domain" description="HTH tetR-type" evidence="5">
    <location>
        <begin position="219"/>
        <end position="279"/>
    </location>
</feature>
<feature type="DNA-binding region" description="H-T-H motif" evidence="4">
    <location>
        <begin position="242"/>
        <end position="261"/>
    </location>
</feature>
<dbReference type="PANTHER" id="PTHR30055:SF234">
    <property type="entry name" value="HTH-TYPE TRANSCRIPTIONAL REGULATOR BETI"/>
    <property type="match status" value="1"/>
</dbReference>
<dbReference type="SUPFAM" id="SSF46689">
    <property type="entry name" value="Homeodomain-like"/>
    <property type="match status" value="2"/>
</dbReference>
<dbReference type="Gene3D" id="1.10.357.10">
    <property type="entry name" value="Tetracycline Repressor, domain 2"/>
    <property type="match status" value="2"/>
</dbReference>
<dbReference type="Proteomes" id="UP001055247">
    <property type="component" value="Unassembled WGS sequence"/>
</dbReference>
<evidence type="ECO:0000256" key="1">
    <source>
        <dbReference type="ARBA" id="ARBA00023015"/>
    </source>
</evidence>
<organism evidence="6 7">
    <name type="scientific">Methylobacterium hispanicum</name>
    <dbReference type="NCBI Taxonomy" id="270350"/>
    <lineage>
        <taxon>Bacteria</taxon>
        <taxon>Pseudomonadati</taxon>
        <taxon>Pseudomonadota</taxon>
        <taxon>Alphaproteobacteria</taxon>
        <taxon>Hyphomicrobiales</taxon>
        <taxon>Methylobacteriaceae</taxon>
        <taxon>Methylobacterium</taxon>
    </lineage>
</organism>
<proteinExistence type="predicted"/>
<reference evidence="6" key="1">
    <citation type="journal article" date="2016" name="Front. Microbiol.">
        <title>Genome Sequence of the Piezophilic, Mesophilic Sulfate-Reducing Bacterium Desulfovibrio indicus J2T.</title>
        <authorList>
            <person name="Cao J."/>
            <person name="Maignien L."/>
            <person name="Shao Z."/>
            <person name="Alain K."/>
            <person name="Jebbar M."/>
        </authorList>
    </citation>
    <scope>NUCLEOTIDE SEQUENCE</scope>
    <source>
        <strain evidence="6">DSM 16372</strain>
    </source>
</reference>
<dbReference type="GO" id="GO:0003700">
    <property type="term" value="F:DNA-binding transcription factor activity"/>
    <property type="evidence" value="ECO:0007669"/>
    <property type="project" value="TreeGrafter"/>
</dbReference>
<dbReference type="PANTHER" id="PTHR30055">
    <property type="entry name" value="HTH-TYPE TRANSCRIPTIONAL REGULATOR RUTR"/>
    <property type="match status" value="1"/>
</dbReference>
<evidence type="ECO:0000259" key="5">
    <source>
        <dbReference type="PROSITE" id="PS50977"/>
    </source>
</evidence>
<reference evidence="6" key="2">
    <citation type="submission" date="2021-08" db="EMBL/GenBank/DDBJ databases">
        <authorList>
            <person name="Tani A."/>
            <person name="Ola A."/>
            <person name="Ogura Y."/>
            <person name="Katsura K."/>
            <person name="Hayashi T."/>
        </authorList>
    </citation>
    <scope>NUCLEOTIDE SEQUENCE</scope>
    <source>
        <strain evidence="6">DSM 16372</strain>
    </source>
</reference>
<dbReference type="InterPro" id="IPR050109">
    <property type="entry name" value="HTH-type_TetR-like_transc_reg"/>
</dbReference>
<dbReference type="GO" id="GO:0000976">
    <property type="term" value="F:transcription cis-regulatory region binding"/>
    <property type="evidence" value="ECO:0007669"/>
    <property type="project" value="TreeGrafter"/>
</dbReference>
<evidence type="ECO:0000256" key="4">
    <source>
        <dbReference type="PROSITE-ProRule" id="PRU00335"/>
    </source>
</evidence>
<feature type="DNA-binding region" description="H-T-H motif" evidence="4">
    <location>
        <begin position="39"/>
        <end position="58"/>
    </location>
</feature>
<accession>A0AAV4ZSB9</accession>
<keyword evidence="3" id="KW-0804">Transcription</keyword>
<dbReference type="RefSeq" id="WP_066918082.1">
    <property type="nucleotide sequence ID" value="NZ_BPQO01000023.1"/>
</dbReference>
<name>A0AAV4ZSB9_9HYPH</name>
<evidence type="ECO:0000313" key="6">
    <source>
        <dbReference type="EMBL" id="GJD91059.1"/>
    </source>
</evidence>
<dbReference type="PRINTS" id="PR00455">
    <property type="entry name" value="HTHTETR"/>
</dbReference>
<dbReference type="InterPro" id="IPR009057">
    <property type="entry name" value="Homeodomain-like_sf"/>
</dbReference>
<feature type="domain" description="HTH tetR-type" evidence="5">
    <location>
        <begin position="16"/>
        <end position="76"/>
    </location>
</feature>
<dbReference type="PROSITE" id="PS50977">
    <property type="entry name" value="HTH_TETR_2"/>
    <property type="match status" value="2"/>
</dbReference>
<dbReference type="SUPFAM" id="SSF48498">
    <property type="entry name" value="Tetracyclin repressor-like, C-terminal domain"/>
    <property type="match status" value="1"/>
</dbReference>
<sequence>MTDRVAPAPRVTKRYAAKRQAILDAAVGHFNARGVRGTALTDVAASVGLVTNSITYYYRRKEDLAAACYLRSLEWHTGLLDAAEGAGDPAARLGAFLAAYFRDLAAIEAGRQRPQVRLGDLMALPSPQSEAVFAAYNDLFRRARALFVPERADLGRAARGARTHLVLSVVHTARLWIDRYEPQDYGRVAERVADILLAGLAGPDSRWSAAGPPLVPAPGGPTEPFLRAATALINEEGYRGASVEKISARLSVTKGSFYHHNDNKDDLVASCFARTFAVLRAEQAAAEARGGPGWDRLTDCARALIRHQFDPGGPLLRCAAVGALPEGLRAEVPAQLRRLWERLAFPIGDGVADGSIRPVDPTIAAQVVSSAVDAACDLPRWCPSVGPDNAADLFARPLFLGILTAG</sequence>
<evidence type="ECO:0000256" key="2">
    <source>
        <dbReference type="ARBA" id="ARBA00023125"/>
    </source>
</evidence>
<gene>
    <name evidence="6" type="primary">betI_3</name>
    <name evidence="6" type="ORF">BHAOGJBA_4605</name>
</gene>
<keyword evidence="1" id="KW-0805">Transcription regulation</keyword>
<comment type="caution">
    <text evidence="6">The sequence shown here is derived from an EMBL/GenBank/DDBJ whole genome shotgun (WGS) entry which is preliminary data.</text>
</comment>
<protein>
    <submittedName>
        <fullName evidence="6">HTH-type transcriptional regulator BetI</fullName>
    </submittedName>
</protein>
<evidence type="ECO:0000313" key="7">
    <source>
        <dbReference type="Proteomes" id="UP001055247"/>
    </source>
</evidence>
<keyword evidence="7" id="KW-1185">Reference proteome</keyword>
<dbReference type="Gene3D" id="1.10.10.60">
    <property type="entry name" value="Homeodomain-like"/>
    <property type="match status" value="2"/>
</dbReference>
<dbReference type="Pfam" id="PF00440">
    <property type="entry name" value="TetR_N"/>
    <property type="match status" value="2"/>
</dbReference>
<dbReference type="InterPro" id="IPR036271">
    <property type="entry name" value="Tet_transcr_reg_TetR-rel_C_sf"/>
</dbReference>
<evidence type="ECO:0000256" key="3">
    <source>
        <dbReference type="ARBA" id="ARBA00023163"/>
    </source>
</evidence>